<dbReference type="Proteomes" id="UP000692954">
    <property type="component" value="Unassembled WGS sequence"/>
</dbReference>
<proteinExistence type="predicted"/>
<gene>
    <name evidence="1" type="ORF">PSON_ATCC_30995.1.T0480267</name>
</gene>
<protein>
    <submittedName>
        <fullName evidence="1">Uncharacterized protein</fullName>
    </submittedName>
</protein>
<evidence type="ECO:0000313" key="1">
    <source>
        <dbReference type="EMBL" id="CAD8085657.1"/>
    </source>
</evidence>
<sequence>MPKSVQHIVPYIQKIWKSITYWIFCELSCINQKQFSWLNIFINQIGIIIQNLIKTQEAFIGISNQFYYFPSKNIIKLDIERRESYQNEDFYFQTLLVLLGGWSIHTYRNVIFQIIAK</sequence>
<comment type="caution">
    <text evidence="1">The sequence shown here is derived from an EMBL/GenBank/DDBJ whole genome shotgun (WGS) entry which is preliminary data.</text>
</comment>
<dbReference type="AlphaFoldDB" id="A0A8S1MXR9"/>
<organism evidence="1 2">
    <name type="scientific">Paramecium sonneborni</name>
    <dbReference type="NCBI Taxonomy" id="65129"/>
    <lineage>
        <taxon>Eukaryota</taxon>
        <taxon>Sar</taxon>
        <taxon>Alveolata</taxon>
        <taxon>Ciliophora</taxon>
        <taxon>Intramacronucleata</taxon>
        <taxon>Oligohymenophorea</taxon>
        <taxon>Peniculida</taxon>
        <taxon>Parameciidae</taxon>
        <taxon>Paramecium</taxon>
    </lineage>
</organism>
<name>A0A8S1MXR9_9CILI</name>
<evidence type="ECO:0000313" key="2">
    <source>
        <dbReference type="Proteomes" id="UP000692954"/>
    </source>
</evidence>
<reference evidence="1" key="1">
    <citation type="submission" date="2021-01" db="EMBL/GenBank/DDBJ databases">
        <authorList>
            <consortium name="Genoscope - CEA"/>
            <person name="William W."/>
        </authorList>
    </citation>
    <scope>NUCLEOTIDE SEQUENCE</scope>
</reference>
<dbReference type="EMBL" id="CAJJDN010000048">
    <property type="protein sequence ID" value="CAD8085657.1"/>
    <property type="molecule type" value="Genomic_DNA"/>
</dbReference>
<accession>A0A8S1MXR9</accession>
<keyword evidence="2" id="KW-1185">Reference proteome</keyword>